<evidence type="ECO:0000313" key="3">
    <source>
        <dbReference type="Proteomes" id="UP000193925"/>
    </source>
</evidence>
<dbReference type="Proteomes" id="UP000193925">
    <property type="component" value="Chromosome AFERRI"/>
</dbReference>
<gene>
    <name evidence="2" type="ORF">AFERRI_10913</name>
    <name evidence="1" type="ORF">AFERRI_240046</name>
</gene>
<dbReference type="EMBL" id="LT841305">
    <property type="protein sequence ID" value="SMH64879.1"/>
    <property type="molecule type" value="Genomic_DNA"/>
</dbReference>
<dbReference type="AlphaFoldDB" id="A0A060UKJ8"/>
<reference evidence="1" key="2">
    <citation type="submission" date="2014-07" db="EMBL/GenBank/DDBJ databases">
        <title>Initial genome analysis of the psychrotolerant acidophile Acidithiobacillus ferrivorans CF27: insights into iron and sulfur oxidation pathways and into biofilm formation.</title>
        <authorList>
            <person name="Talla E."/>
            <person name="Hedrich S."/>
            <person name="Mangenot S."/>
            <person name="Ji B."/>
            <person name="Johnson D.B."/>
            <person name="Barbe V."/>
            <person name="Bonnefoy V."/>
        </authorList>
    </citation>
    <scope>NUCLEOTIDE SEQUENCE [LARGE SCALE GENOMIC DNA]</scope>
    <source>
        <strain evidence="1">CF27</strain>
    </source>
</reference>
<proteinExistence type="predicted"/>
<name>A0A060UKJ8_9PROT</name>
<reference evidence="1" key="1">
    <citation type="submission" date="2014-03" db="EMBL/GenBank/DDBJ databases">
        <authorList>
            <person name="Genoscope - CEA"/>
        </authorList>
    </citation>
    <scope>NUCLEOTIDE SEQUENCE [LARGE SCALE GENOMIC DNA]</scope>
    <source>
        <strain evidence="1">CF27</strain>
    </source>
</reference>
<keyword evidence="3" id="KW-1185">Reference proteome</keyword>
<organism evidence="1">
    <name type="scientific">Acidithiobacillus ferrivorans</name>
    <dbReference type="NCBI Taxonomy" id="160808"/>
    <lineage>
        <taxon>Bacteria</taxon>
        <taxon>Pseudomonadati</taxon>
        <taxon>Pseudomonadota</taxon>
        <taxon>Acidithiobacillia</taxon>
        <taxon>Acidithiobacillales</taxon>
        <taxon>Acidithiobacillaceae</taxon>
        <taxon>Acidithiobacillus</taxon>
    </lineage>
</organism>
<protein>
    <submittedName>
        <fullName evidence="1">Uncharacterized protein</fullName>
    </submittedName>
</protein>
<dbReference type="EMBL" id="CCCS020000017">
    <property type="protein sequence ID" value="CDQ09212.1"/>
    <property type="molecule type" value="Genomic_DNA"/>
</dbReference>
<accession>A0A060UKJ8</accession>
<reference evidence="2 3" key="3">
    <citation type="submission" date="2017-03" db="EMBL/GenBank/DDBJ databases">
        <authorList>
            <person name="Regsiter A."/>
            <person name="William W."/>
        </authorList>
    </citation>
    <scope>NUCLEOTIDE SEQUENCE [LARGE SCALE GENOMIC DNA]</scope>
    <source>
        <strain evidence="2">PRJEB5721</strain>
    </source>
</reference>
<dbReference type="RefSeq" id="WP_035191628.1">
    <property type="nucleotide sequence ID" value="NZ_CCCS020000017.1"/>
</dbReference>
<evidence type="ECO:0000313" key="1">
    <source>
        <dbReference type="EMBL" id="CDQ09212.1"/>
    </source>
</evidence>
<sequence length="75" mass="8120">MATKIAISIRGGMVQAIYLDGVDDLEAYVLDHDTASASENEMVEIDGEEVICYPCDTIIEPNGEVFRDIAALDIA</sequence>
<evidence type="ECO:0000313" key="2">
    <source>
        <dbReference type="EMBL" id="SMH64879.1"/>
    </source>
</evidence>